<proteinExistence type="predicted"/>
<protein>
    <submittedName>
        <fullName evidence="1">Uncharacterized protein</fullName>
    </submittedName>
</protein>
<sequence>MRQQAGRMERNEVMQDVFTRWPHATPAEIYAMFPPEGATPRQIVAGSAVIEVIDAFSRSHRTGGYRPGEASRGSVFGLNMEWHNGDAIHVDGRRIYRMPTLIKDILAAAYPNHSENLLPDDPLVDPEDLAPYHGPLLARAIYHPFLRGAIGLTSREDWAVLQWHTMEHALDKAGAPHPSVEASARIMQAFERHRPDLSDHIEHTRKWLGSGPNNYFDVVLRKLIPHVGQENGELFVMGLIAFTDDIPEGQSGRGSMQTRLRFLNHFPTAWILFEPYAPIGDELTALRRAIDTHHGNMLDDLSGLVGKHLSRPADFRKNPMGYIGKAIERGIAAEARQRADAKEEQRLEDERDLHALRTFGAERYYDMIARGEELPDIFDEDGSAAAPRGSS</sequence>
<accession>A0ABT3J937</accession>
<reference evidence="1 2" key="1">
    <citation type="submission" date="2022-10" db="EMBL/GenBank/DDBJ databases">
        <title>Defluviimonas sp. CAU 1641 isolated from mud.</title>
        <authorList>
            <person name="Kim W."/>
        </authorList>
    </citation>
    <scope>NUCLEOTIDE SEQUENCE [LARGE SCALE GENOMIC DNA]</scope>
    <source>
        <strain evidence="1 2">CAU 1641</strain>
    </source>
</reference>
<comment type="caution">
    <text evidence="1">The sequence shown here is derived from an EMBL/GenBank/DDBJ whole genome shotgun (WGS) entry which is preliminary data.</text>
</comment>
<dbReference type="EMBL" id="JAPDOG010000034">
    <property type="protein sequence ID" value="MCW3784181.1"/>
    <property type="molecule type" value="Genomic_DNA"/>
</dbReference>
<name>A0ABT3J937_9RHOB</name>
<evidence type="ECO:0000313" key="2">
    <source>
        <dbReference type="Proteomes" id="UP001207582"/>
    </source>
</evidence>
<organism evidence="1 2">
    <name type="scientific">Defluviimonas salinarum</name>
    <dbReference type="NCBI Taxonomy" id="2992147"/>
    <lineage>
        <taxon>Bacteria</taxon>
        <taxon>Pseudomonadati</taxon>
        <taxon>Pseudomonadota</taxon>
        <taxon>Alphaproteobacteria</taxon>
        <taxon>Rhodobacterales</taxon>
        <taxon>Paracoccaceae</taxon>
        <taxon>Albidovulum</taxon>
    </lineage>
</organism>
<evidence type="ECO:0000313" key="1">
    <source>
        <dbReference type="EMBL" id="MCW3784181.1"/>
    </source>
</evidence>
<dbReference type="Proteomes" id="UP001207582">
    <property type="component" value="Unassembled WGS sequence"/>
</dbReference>
<dbReference type="RefSeq" id="WP_264773451.1">
    <property type="nucleotide sequence ID" value="NZ_JAPDOG010000034.1"/>
</dbReference>
<gene>
    <name evidence="1" type="ORF">OM960_21860</name>
</gene>
<keyword evidence="2" id="KW-1185">Reference proteome</keyword>